<proteinExistence type="predicted"/>
<reference evidence="1 2" key="1">
    <citation type="submission" date="2015-07" db="EMBL/GenBank/DDBJ databases">
        <title>Draft genome sequence of the Amantichitinum ursilacus IGB-41, a new chitin-degrading bacterium.</title>
        <authorList>
            <person name="Kirstahler P."/>
            <person name="Guenther M."/>
            <person name="Grumaz C."/>
            <person name="Rupp S."/>
            <person name="Zibek S."/>
            <person name="Sohn K."/>
        </authorList>
    </citation>
    <scope>NUCLEOTIDE SEQUENCE [LARGE SCALE GENOMIC DNA]</scope>
    <source>
        <strain evidence="1 2">IGB-41</strain>
    </source>
</reference>
<organism evidence="1 2">
    <name type="scientific">Amantichitinum ursilacus</name>
    <dbReference type="NCBI Taxonomy" id="857265"/>
    <lineage>
        <taxon>Bacteria</taxon>
        <taxon>Pseudomonadati</taxon>
        <taxon>Pseudomonadota</taxon>
        <taxon>Betaproteobacteria</taxon>
        <taxon>Neisseriales</taxon>
        <taxon>Chitinibacteraceae</taxon>
        <taxon>Amantichitinum</taxon>
    </lineage>
</organism>
<evidence type="ECO:0000313" key="2">
    <source>
        <dbReference type="Proteomes" id="UP000037939"/>
    </source>
</evidence>
<name>A0A0N0GNV1_9NEIS</name>
<dbReference type="STRING" id="857265.WG78_08785"/>
<evidence type="ECO:0000313" key="1">
    <source>
        <dbReference type="EMBL" id="KPC53173.1"/>
    </source>
</evidence>
<dbReference type="AlphaFoldDB" id="A0A0N0GNV1"/>
<dbReference type="EMBL" id="LAQT01000007">
    <property type="protein sequence ID" value="KPC53173.1"/>
    <property type="molecule type" value="Genomic_DNA"/>
</dbReference>
<evidence type="ECO:0008006" key="3">
    <source>
        <dbReference type="Google" id="ProtNLM"/>
    </source>
</evidence>
<accession>A0A0N0GNV1</accession>
<keyword evidence="2" id="KW-1185">Reference proteome</keyword>
<sequence>MIDAASNLNAQFSADAWRNVSITTEAGSSISTKGNVTLNAGNDLNLRAGQTGTHLDEAPS</sequence>
<dbReference type="Proteomes" id="UP000037939">
    <property type="component" value="Unassembled WGS sequence"/>
</dbReference>
<protein>
    <recommendedName>
        <fullName evidence="3">Filamentous hemagglutinin</fullName>
    </recommendedName>
</protein>
<comment type="caution">
    <text evidence="1">The sequence shown here is derived from an EMBL/GenBank/DDBJ whole genome shotgun (WGS) entry which is preliminary data.</text>
</comment>
<dbReference type="RefSeq" id="WP_053937428.1">
    <property type="nucleotide sequence ID" value="NZ_LAQT01000007.1"/>
</dbReference>
<gene>
    <name evidence="1" type="ORF">WG78_08785</name>
</gene>